<evidence type="ECO:0000313" key="3">
    <source>
        <dbReference type="Proteomes" id="UP000619479"/>
    </source>
</evidence>
<sequence>MAAILAVLVGVVGIGLVGLTGREADTMSEADVEQALGEVPATAPPSATPAGEPSPSAVSREQSFRTRGGTVVAGCDGIVSMSPAQGFGVHERRQSEGEFRGVRDDHVRVKVELTCVDGVPHIDERDDD</sequence>
<organism evidence="2 3">
    <name type="scientific">Actinoplanes cyaneus</name>
    <dbReference type="NCBI Taxonomy" id="52696"/>
    <lineage>
        <taxon>Bacteria</taxon>
        <taxon>Bacillati</taxon>
        <taxon>Actinomycetota</taxon>
        <taxon>Actinomycetes</taxon>
        <taxon>Micromonosporales</taxon>
        <taxon>Micromonosporaceae</taxon>
        <taxon>Actinoplanes</taxon>
    </lineage>
</organism>
<protein>
    <recommendedName>
        <fullName evidence="4">Septum formation initiator</fullName>
    </recommendedName>
</protein>
<keyword evidence="3" id="KW-1185">Reference proteome</keyword>
<comment type="caution">
    <text evidence="2">The sequence shown here is derived from an EMBL/GenBank/DDBJ whole genome shotgun (WGS) entry which is preliminary data.</text>
</comment>
<feature type="compositionally biased region" description="Basic and acidic residues" evidence="1">
    <location>
        <begin position="89"/>
        <end position="103"/>
    </location>
</feature>
<evidence type="ECO:0000313" key="2">
    <source>
        <dbReference type="EMBL" id="GID69147.1"/>
    </source>
</evidence>
<dbReference type="AlphaFoldDB" id="A0A919IPT7"/>
<feature type="compositionally biased region" description="Low complexity" evidence="1">
    <location>
        <begin position="48"/>
        <end position="57"/>
    </location>
</feature>
<reference evidence="2" key="1">
    <citation type="submission" date="2021-01" db="EMBL/GenBank/DDBJ databases">
        <title>Whole genome shotgun sequence of Actinoplanes cyaneus NBRC 14990.</title>
        <authorList>
            <person name="Komaki H."/>
            <person name="Tamura T."/>
        </authorList>
    </citation>
    <scope>NUCLEOTIDE SEQUENCE</scope>
    <source>
        <strain evidence="2">NBRC 14990</strain>
    </source>
</reference>
<evidence type="ECO:0000256" key="1">
    <source>
        <dbReference type="SAM" id="MobiDB-lite"/>
    </source>
</evidence>
<evidence type="ECO:0008006" key="4">
    <source>
        <dbReference type="Google" id="ProtNLM"/>
    </source>
</evidence>
<name>A0A919IPT7_9ACTN</name>
<gene>
    <name evidence="2" type="ORF">Acy02nite_70280</name>
</gene>
<feature type="region of interest" description="Disordered" evidence="1">
    <location>
        <begin position="81"/>
        <end position="103"/>
    </location>
</feature>
<proteinExistence type="predicted"/>
<dbReference type="EMBL" id="BOMH01000058">
    <property type="protein sequence ID" value="GID69147.1"/>
    <property type="molecule type" value="Genomic_DNA"/>
</dbReference>
<accession>A0A919IPT7</accession>
<dbReference type="Proteomes" id="UP000619479">
    <property type="component" value="Unassembled WGS sequence"/>
</dbReference>
<feature type="region of interest" description="Disordered" evidence="1">
    <location>
        <begin position="28"/>
        <end position="67"/>
    </location>
</feature>